<proteinExistence type="predicted"/>
<evidence type="ECO:0000313" key="3">
    <source>
        <dbReference type="EnsemblMetazoa" id="CLYHEMP009913.1"/>
    </source>
</evidence>
<dbReference type="Pfam" id="PF20499">
    <property type="entry name" value="DUF6729"/>
    <property type="match status" value="1"/>
</dbReference>
<dbReference type="InterPro" id="IPR046616">
    <property type="entry name" value="DUF6729"/>
</dbReference>
<dbReference type="EnsemblMetazoa" id="CLYHEMT009913.1">
    <property type="protein sequence ID" value="CLYHEMP009913.1"/>
    <property type="gene ID" value="CLYHEMG009913"/>
</dbReference>
<name>A0A7M5UFF6_9CNID</name>
<protein>
    <recommendedName>
        <fullName evidence="2">DUF6729 domain-containing protein</fullName>
    </recommendedName>
</protein>
<dbReference type="OrthoDB" id="5978980at2759"/>
<reference evidence="3" key="1">
    <citation type="submission" date="2021-01" db="UniProtKB">
        <authorList>
            <consortium name="EnsemblMetazoa"/>
        </authorList>
    </citation>
    <scope>IDENTIFICATION</scope>
</reference>
<evidence type="ECO:0000256" key="1">
    <source>
        <dbReference type="SAM" id="MobiDB-lite"/>
    </source>
</evidence>
<feature type="compositionally biased region" description="Acidic residues" evidence="1">
    <location>
        <begin position="659"/>
        <end position="695"/>
    </location>
</feature>
<feature type="compositionally biased region" description="Low complexity" evidence="1">
    <location>
        <begin position="934"/>
        <end position="947"/>
    </location>
</feature>
<dbReference type="Proteomes" id="UP000594262">
    <property type="component" value="Unplaced"/>
</dbReference>
<dbReference type="GeneID" id="136802070"/>
<feature type="region of interest" description="Disordered" evidence="1">
    <location>
        <begin position="648"/>
        <end position="701"/>
    </location>
</feature>
<dbReference type="RefSeq" id="XP_066914891.1">
    <property type="nucleotide sequence ID" value="XM_067058790.1"/>
</dbReference>
<dbReference type="RefSeq" id="XP_066914890.1">
    <property type="nucleotide sequence ID" value="XM_067058789.1"/>
</dbReference>
<keyword evidence="4" id="KW-1185">Reference proteome</keyword>
<evidence type="ECO:0000259" key="2">
    <source>
        <dbReference type="Pfam" id="PF20499"/>
    </source>
</evidence>
<sequence>MQTDEDFALRMPEGWRNYLNLADQQWIGRIVFDERQGNRSVLSNPVRLWYNPPARKSKSNNSTVPLKPEAVQYFRRRLCLWVHRRAYNWDFLCPSCRKSLTSKGLYPKIRKVLDISGWYYLATEYMECRSCNVHANSWGRRILDQLPIGIRVKFPALLTLKYSVDQAVVTFLKSRTLGNTPTAFANSLKEVHIEALMKTNISYMHDCKGHKKATSLLQQPPQTYDIAPSCPDLPRAQWFLAAYVRDVFTRLPQIKAVMTSTFGRVIKIDSTNKILKKLAGDAKGTARWVTNVGNELGGILQCVVTTAESNKALKPMADGLMKRFSDGKVEPPKIIYTDRDCCSDSGPSKFQQLFYLWTLIVCLDIWHFMRRFTEGCTSESHPLYGLFLMRLSGCIFEWDEKDYDNLLKAKRAELINEDVQNPTLSAVKKAINSGEMARHCKRRTRGAEKTIEMIENLILSMTGATDSLGVPLFKATIVDVWEEQRRHVKCIQDPDGFQLYTQTGSLEKGGVKLPVYRCARGSTSLESFHHHLRNFIPGTSANAVNFQAYLLDGLARWNTLRRNAIDGTKDEMRCFDSKLVEKFNQLHLEVHGERFNEERPPPKLSDEIFGMEYLFRQNVVDALDKAQAEGNLSAVRVQRFDEDYIDNNIDDGVNLDSGVESDDSSDAEIPEELPPSPEDEENDKQDLTEAGDNDATDSKGIPGWRKVDRLAKALIKVKGISVSNAEKIEIVNLFNELEDYDKRPITYKTIVKKPARGRFARKKEGSHVGVVEMKRAFLTGASPAFYPSKSRLVEAICIYLCNEITTNSNKSVNGQCEFESRWQRIVREYNNIRSRIYHSTVYQETSMTLFCINQHTLRIWEKDKARAESIVNLMQGRDPPGEVTVSSNLPETAGHQIVESSLPPATFPEPQNRSGLLKFRKRKRPAESATQSKPPTQRPQQQQQQQRESIPSYFAPPSIPQVRFSAQPRPRFVPFPTPVYPNIYQAPNPFQQSQSNPYQQTSPLYHSQPSLHPLFHRMASPFNSASTTLRPNIPPTLAPEPAKTRKPHTCQMCKQQVKGTHGWYKGKRWCPNTMSQPYSEWLAEQKEKENAAKQQ</sequence>
<organism evidence="3 4">
    <name type="scientific">Clytia hemisphaerica</name>
    <dbReference type="NCBI Taxonomy" id="252671"/>
    <lineage>
        <taxon>Eukaryota</taxon>
        <taxon>Metazoa</taxon>
        <taxon>Cnidaria</taxon>
        <taxon>Hydrozoa</taxon>
        <taxon>Hydroidolina</taxon>
        <taxon>Leptothecata</taxon>
        <taxon>Obeliida</taxon>
        <taxon>Clytiidae</taxon>
        <taxon>Clytia</taxon>
    </lineage>
</organism>
<evidence type="ECO:0000313" key="4">
    <source>
        <dbReference type="Proteomes" id="UP000594262"/>
    </source>
</evidence>
<dbReference type="PANTHER" id="PTHR24401:SF29">
    <property type="entry name" value="SI:CH211-243P7.3-RELATED"/>
    <property type="match status" value="1"/>
</dbReference>
<accession>A0A7M5UFF6</accession>
<dbReference type="PANTHER" id="PTHR24401">
    <property type="entry name" value="SI:CH211-243P7.3-RELATED"/>
    <property type="match status" value="1"/>
</dbReference>
<feature type="domain" description="DUF6729" evidence="2">
    <location>
        <begin position="15"/>
        <end position="248"/>
    </location>
</feature>
<dbReference type="AlphaFoldDB" id="A0A7M5UFF6"/>
<feature type="region of interest" description="Disordered" evidence="1">
    <location>
        <begin position="920"/>
        <end position="962"/>
    </location>
</feature>